<dbReference type="Pfam" id="PF00270">
    <property type="entry name" value="DEAD"/>
    <property type="match status" value="1"/>
</dbReference>
<dbReference type="InterPro" id="IPR044876">
    <property type="entry name" value="HRDC_dom_sf"/>
</dbReference>
<evidence type="ECO:0000259" key="16">
    <source>
        <dbReference type="PROSITE" id="PS51194"/>
    </source>
</evidence>
<comment type="catalytic activity">
    <reaction evidence="10">
        <text>Couples ATP hydrolysis with the unwinding of duplex DNA by translocating in the 3'-5' direction.</text>
        <dbReference type="EC" id="5.6.2.4"/>
    </reaction>
</comment>
<dbReference type="PANTHER" id="PTHR13710:SF105">
    <property type="entry name" value="ATP-DEPENDENT DNA HELICASE Q1"/>
    <property type="match status" value="1"/>
</dbReference>
<keyword evidence="18" id="KW-1185">Reference proteome</keyword>
<keyword evidence="8" id="KW-0238">DNA-binding</keyword>
<evidence type="ECO:0000313" key="17">
    <source>
        <dbReference type="EMBL" id="RIY34450.1"/>
    </source>
</evidence>
<keyword evidence="4" id="KW-0547">Nucleotide-binding</keyword>
<dbReference type="GO" id="GO:0016787">
    <property type="term" value="F:hydrolase activity"/>
    <property type="evidence" value="ECO:0007669"/>
    <property type="project" value="UniProtKB-KW"/>
</dbReference>
<dbReference type="Pfam" id="PF09382">
    <property type="entry name" value="RQC"/>
    <property type="match status" value="1"/>
</dbReference>
<comment type="cofactor">
    <cofactor evidence="1">
        <name>Mg(2+)</name>
        <dbReference type="ChEBI" id="CHEBI:18420"/>
    </cofactor>
</comment>
<keyword evidence="7" id="KW-0067">ATP-binding</keyword>
<dbReference type="NCBIfam" id="TIGR00614">
    <property type="entry name" value="recQ_fam"/>
    <property type="match status" value="1"/>
</dbReference>
<dbReference type="InterPro" id="IPR014001">
    <property type="entry name" value="Helicase_ATP-bd"/>
</dbReference>
<dbReference type="InterPro" id="IPR018982">
    <property type="entry name" value="RQC_domain"/>
</dbReference>
<dbReference type="InterPro" id="IPR027417">
    <property type="entry name" value="P-loop_NTPase"/>
</dbReference>
<evidence type="ECO:0000256" key="2">
    <source>
        <dbReference type="ARBA" id="ARBA00005446"/>
    </source>
</evidence>
<dbReference type="InterPro" id="IPR004589">
    <property type="entry name" value="DNA_helicase_ATP-dep_RecQ"/>
</dbReference>
<dbReference type="Pfam" id="PF00271">
    <property type="entry name" value="Helicase_C"/>
    <property type="match status" value="1"/>
</dbReference>
<dbReference type="Pfam" id="PF16124">
    <property type="entry name" value="RecQ_Zn_bind"/>
    <property type="match status" value="1"/>
</dbReference>
<dbReference type="InterPro" id="IPR010997">
    <property type="entry name" value="HRDC-like_sf"/>
</dbReference>
<dbReference type="Proteomes" id="UP000265964">
    <property type="component" value="Unassembled WGS sequence"/>
</dbReference>
<dbReference type="SUPFAM" id="SSF52540">
    <property type="entry name" value="P-loop containing nucleoside triphosphate hydrolases"/>
    <property type="match status" value="1"/>
</dbReference>
<dbReference type="EC" id="5.6.2.4" evidence="11"/>
<dbReference type="GO" id="GO:0006281">
    <property type="term" value="P:DNA repair"/>
    <property type="evidence" value="ECO:0007669"/>
    <property type="project" value="InterPro"/>
</dbReference>
<evidence type="ECO:0000256" key="5">
    <source>
        <dbReference type="ARBA" id="ARBA00022801"/>
    </source>
</evidence>
<feature type="domain" description="Helicase ATP-binding" evidence="15">
    <location>
        <begin position="110"/>
        <end position="279"/>
    </location>
</feature>
<evidence type="ECO:0000313" key="18">
    <source>
        <dbReference type="Proteomes" id="UP000265964"/>
    </source>
</evidence>
<dbReference type="GO" id="GO:0006260">
    <property type="term" value="P:DNA replication"/>
    <property type="evidence" value="ECO:0007669"/>
    <property type="project" value="InterPro"/>
</dbReference>
<feature type="non-terminal residue" evidence="17">
    <location>
        <position position="1"/>
    </location>
</feature>
<name>A0A3A1YB83_9GAMM</name>
<dbReference type="GO" id="GO:0003677">
    <property type="term" value="F:DNA binding"/>
    <property type="evidence" value="ECO:0007669"/>
    <property type="project" value="UniProtKB-KW"/>
</dbReference>
<feature type="domain" description="Helicase C-terminal" evidence="16">
    <location>
        <begin position="303"/>
        <end position="452"/>
    </location>
</feature>
<dbReference type="InterPro" id="IPR036388">
    <property type="entry name" value="WH-like_DNA-bd_sf"/>
</dbReference>
<evidence type="ECO:0000256" key="12">
    <source>
        <dbReference type="ARBA" id="ARBA00044535"/>
    </source>
</evidence>
<dbReference type="GO" id="GO:0009378">
    <property type="term" value="F:four-way junction helicase activity"/>
    <property type="evidence" value="ECO:0007669"/>
    <property type="project" value="TreeGrafter"/>
</dbReference>
<evidence type="ECO:0000256" key="10">
    <source>
        <dbReference type="ARBA" id="ARBA00034617"/>
    </source>
</evidence>
<evidence type="ECO:0000256" key="11">
    <source>
        <dbReference type="ARBA" id="ARBA00034808"/>
    </source>
</evidence>
<evidence type="ECO:0000256" key="13">
    <source>
        <dbReference type="ARBA" id="ARBA00044550"/>
    </source>
</evidence>
<keyword evidence="5" id="KW-0378">Hydrolase</keyword>
<dbReference type="SMART" id="SM00487">
    <property type="entry name" value="DEXDc"/>
    <property type="match status" value="1"/>
</dbReference>
<dbReference type="SMART" id="SM00490">
    <property type="entry name" value="HELICc"/>
    <property type="match status" value="1"/>
</dbReference>
<evidence type="ECO:0000256" key="8">
    <source>
        <dbReference type="ARBA" id="ARBA00023125"/>
    </source>
</evidence>
<dbReference type="GO" id="GO:0043138">
    <property type="term" value="F:3'-5' DNA helicase activity"/>
    <property type="evidence" value="ECO:0007669"/>
    <property type="project" value="UniProtKB-EC"/>
</dbReference>
<dbReference type="CDD" id="cd17920">
    <property type="entry name" value="DEXHc_RecQ"/>
    <property type="match status" value="1"/>
</dbReference>
<evidence type="ECO:0000256" key="9">
    <source>
        <dbReference type="ARBA" id="ARBA00023235"/>
    </source>
</evidence>
<dbReference type="InterPro" id="IPR032284">
    <property type="entry name" value="RecQ_Zn-bd"/>
</dbReference>
<keyword evidence="6" id="KW-0347">Helicase</keyword>
<feature type="domain" description="HRDC" evidence="14">
    <location>
        <begin position="659"/>
        <end position="739"/>
    </location>
</feature>
<dbReference type="GO" id="GO:0006310">
    <property type="term" value="P:DNA recombination"/>
    <property type="evidence" value="ECO:0007669"/>
    <property type="project" value="InterPro"/>
</dbReference>
<dbReference type="Gene3D" id="1.10.10.10">
    <property type="entry name" value="Winged helix-like DNA-binding domain superfamily/Winged helix DNA-binding domain"/>
    <property type="match status" value="1"/>
</dbReference>
<evidence type="ECO:0000256" key="6">
    <source>
        <dbReference type="ARBA" id="ARBA00022806"/>
    </source>
</evidence>
<dbReference type="PROSITE" id="PS51192">
    <property type="entry name" value="HELICASE_ATP_BIND_1"/>
    <property type="match status" value="1"/>
</dbReference>
<comment type="similarity">
    <text evidence="2">Belongs to the helicase family. RecQ subfamily.</text>
</comment>
<dbReference type="AlphaFoldDB" id="A0A3A1YB83"/>
<protein>
    <recommendedName>
        <fullName evidence="12">ATP-dependent DNA helicase RecQ</fullName>
        <ecNumber evidence="11">5.6.2.4</ecNumber>
    </recommendedName>
    <alternativeName>
        <fullName evidence="13">DNA 3'-5' helicase RecQ</fullName>
    </alternativeName>
</protein>
<proteinExistence type="inferred from homology"/>
<dbReference type="GO" id="GO:0005737">
    <property type="term" value="C:cytoplasm"/>
    <property type="evidence" value="ECO:0007669"/>
    <property type="project" value="TreeGrafter"/>
</dbReference>
<dbReference type="RefSeq" id="WP_147397130.1">
    <property type="nucleotide sequence ID" value="NZ_NRJF01000156.1"/>
</dbReference>
<keyword evidence="3" id="KW-0479">Metal-binding</keyword>
<dbReference type="SUPFAM" id="SSF47819">
    <property type="entry name" value="HRDC-like"/>
    <property type="match status" value="1"/>
</dbReference>
<dbReference type="Gene3D" id="1.10.150.80">
    <property type="entry name" value="HRDC domain"/>
    <property type="match status" value="1"/>
</dbReference>
<dbReference type="Gene3D" id="3.40.50.300">
    <property type="entry name" value="P-loop containing nucleotide triphosphate hydrolases"/>
    <property type="match status" value="2"/>
</dbReference>
<evidence type="ECO:0000259" key="14">
    <source>
        <dbReference type="PROSITE" id="PS50967"/>
    </source>
</evidence>
<dbReference type="GO" id="GO:0030894">
    <property type="term" value="C:replisome"/>
    <property type="evidence" value="ECO:0007669"/>
    <property type="project" value="TreeGrafter"/>
</dbReference>
<keyword evidence="9" id="KW-0413">Isomerase</keyword>
<evidence type="ECO:0000256" key="1">
    <source>
        <dbReference type="ARBA" id="ARBA00001946"/>
    </source>
</evidence>
<dbReference type="InterPro" id="IPR011545">
    <property type="entry name" value="DEAD/DEAH_box_helicase_dom"/>
</dbReference>
<evidence type="ECO:0000256" key="4">
    <source>
        <dbReference type="ARBA" id="ARBA00022741"/>
    </source>
</evidence>
<accession>A0A3A1YB83</accession>
<dbReference type="GO" id="GO:0046872">
    <property type="term" value="F:metal ion binding"/>
    <property type="evidence" value="ECO:0007669"/>
    <property type="project" value="UniProtKB-KW"/>
</dbReference>
<sequence>NLPLTPFEQALCVQARTKQNTFELTQSLEQIKAQLPDVTFDPQETSLIEQIPYVYPQHEFVFVAPSETQESASVNFADWMDEPDLAKRAKLCLQKCFGLHEFRGLQEEIINSLLQQQDTLAVMATGMGKSLCYQVPGMCLPGVTLVVSPLIALMEDQVAQLQANGIGAAIYNGNTSPQERNEIFRKIQEGTCKFLYVSPEKLASTYTLQEITRLPVSLIAVDEAHCVSQWGHDFRPDYRNLYRLRQYLGNYVPMLACTATARVSTRYDIAENLQLANPNVFIGDFNRPNISLQVTPVENIGLAYHKILRLCKEQENLPAIIYCLSRNSTQKLSDYLNRHGVEATYYHAGLSSQEREANYQMFMRGEVEVMVATIAFGMGVNKSNIRMVAHLDYPSTLENYYQEIGRAGRDGEKAKAVLFDIPIGRDWRIGQIYQEVENKPVVDKEQAYQELLHVDMEQQRIEEHPEKSPEMKFKKLKEVFDFCDTANCRRRVLLSAFNQVLEHDCGNCDVCLESNLIQDKIEIKEDAHFILGLVAVGKGFLGADTIKQMIMRKTSIAAELERAWRLKLNYCQSQAEFDQVIADLNKVDSWQERISVKTQEAYQYGHKYWQAVIEQLLELGYLSYDRKYSYLHLTKLGSQLLKQKGVVKAARIPDLVKKNIYTLSLLRDLETIRVEMGRVTGVRYDAILSDPAMLAISEKLPQDEEQLLQIDGITKTKAKRFGKFIFEAVGRYLKRLSLQDISAK</sequence>
<dbReference type="PROSITE" id="PS51194">
    <property type="entry name" value="HELICASE_CTER"/>
    <property type="match status" value="1"/>
</dbReference>
<dbReference type="GO" id="GO:0005524">
    <property type="term" value="F:ATP binding"/>
    <property type="evidence" value="ECO:0007669"/>
    <property type="project" value="UniProtKB-KW"/>
</dbReference>
<dbReference type="SMART" id="SM00341">
    <property type="entry name" value="HRDC"/>
    <property type="match status" value="1"/>
</dbReference>
<evidence type="ECO:0000259" key="15">
    <source>
        <dbReference type="PROSITE" id="PS51192"/>
    </source>
</evidence>
<comment type="caution">
    <text evidence="17">The sequence shown here is derived from an EMBL/GenBank/DDBJ whole genome shotgun (WGS) entry which is preliminary data.</text>
</comment>
<dbReference type="PROSITE" id="PS50967">
    <property type="entry name" value="HRDC"/>
    <property type="match status" value="1"/>
</dbReference>
<organism evidence="17 18">
    <name type="scientific">Psittacicella gerlachiana</name>
    <dbReference type="NCBI Taxonomy" id="2028574"/>
    <lineage>
        <taxon>Bacteria</taxon>
        <taxon>Pseudomonadati</taxon>
        <taxon>Pseudomonadota</taxon>
        <taxon>Gammaproteobacteria</taxon>
        <taxon>Pasteurellales</taxon>
        <taxon>Psittacicellaceae</taxon>
        <taxon>Psittacicella</taxon>
    </lineage>
</organism>
<dbReference type="EMBL" id="NRJF01000156">
    <property type="protein sequence ID" value="RIY34450.1"/>
    <property type="molecule type" value="Genomic_DNA"/>
</dbReference>
<dbReference type="InterPro" id="IPR002121">
    <property type="entry name" value="HRDC_dom"/>
</dbReference>
<dbReference type="OrthoDB" id="9760034at2"/>
<dbReference type="InterPro" id="IPR001650">
    <property type="entry name" value="Helicase_C-like"/>
</dbReference>
<reference evidence="17 18" key="1">
    <citation type="submission" date="2017-08" db="EMBL/GenBank/DDBJ databases">
        <title>Reclassification of Bisgaard taxon 37 and 44.</title>
        <authorList>
            <person name="Christensen H."/>
        </authorList>
    </citation>
    <scope>NUCLEOTIDE SEQUENCE [LARGE SCALE GENOMIC DNA]</scope>
    <source>
        <strain evidence="17 18">EEAB3T1</strain>
    </source>
</reference>
<gene>
    <name evidence="17" type="ORF">CKF59_05420</name>
</gene>
<dbReference type="GO" id="GO:0043590">
    <property type="term" value="C:bacterial nucleoid"/>
    <property type="evidence" value="ECO:0007669"/>
    <property type="project" value="TreeGrafter"/>
</dbReference>
<dbReference type="PANTHER" id="PTHR13710">
    <property type="entry name" value="DNA HELICASE RECQ FAMILY MEMBER"/>
    <property type="match status" value="1"/>
</dbReference>
<dbReference type="Pfam" id="PF00570">
    <property type="entry name" value="HRDC"/>
    <property type="match status" value="1"/>
</dbReference>
<dbReference type="FunFam" id="3.40.50.300:FF:000296">
    <property type="entry name" value="ATP-dependent DNA helicase RecQ"/>
    <property type="match status" value="1"/>
</dbReference>
<evidence type="ECO:0000256" key="7">
    <source>
        <dbReference type="ARBA" id="ARBA00022840"/>
    </source>
</evidence>
<evidence type="ECO:0000256" key="3">
    <source>
        <dbReference type="ARBA" id="ARBA00022723"/>
    </source>
</evidence>